<dbReference type="AlphaFoldDB" id="A0A8J4H857"/>
<dbReference type="SUPFAM" id="SSF81301">
    <property type="entry name" value="Nucleotidyltransferase"/>
    <property type="match status" value="1"/>
</dbReference>
<evidence type="ECO:0000256" key="2">
    <source>
        <dbReference type="ARBA" id="ARBA00022679"/>
    </source>
</evidence>
<dbReference type="GO" id="GO:0000166">
    <property type="term" value="F:nucleotide binding"/>
    <property type="evidence" value="ECO:0007669"/>
    <property type="project" value="UniProtKB-KW"/>
</dbReference>
<dbReference type="InterPro" id="IPR050264">
    <property type="entry name" value="Bact_CCA-adding_enz_type3_sf"/>
</dbReference>
<dbReference type="GO" id="GO:0016779">
    <property type="term" value="F:nucleotidyltransferase activity"/>
    <property type="evidence" value="ECO:0007669"/>
    <property type="project" value="UniProtKB-KW"/>
</dbReference>
<dbReference type="Gene3D" id="1.10.3090.10">
    <property type="entry name" value="cca-adding enzyme, domain 2"/>
    <property type="match status" value="1"/>
</dbReference>
<evidence type="ECO:0000313" key="11">
    <source>
        <dbReference type="EMBL" id="HGC41702.1"/>
    </source>
</evidence>
<dbReference type="InterPro" id="IPR032828">
    <property type="entry name" value="PolyA_RNA-bd"/>
</dbReference>
<keyword evidence="8" id="KW-0694">RNA-binding</keyword>
<dbReference type="InterPro" id="IPR002646">
    <property type="entry name" value="PolA_pol_head_dom"/>
</dbReference>
<proteinExistence type="inferred from homology"/>
<protein>
    <submittedName>
        <fullName evidence="11">CCA tRNA nucleotidyltransferase</fullName>
    </submittedName>
</protein>
<reference evidence="11" key="1">
    <citation type="journal article" date="2020" name="mSystems">
        <title>Genome- and Community-Level Interaction Insights into Carbon Utilization and Element Cycling Functions of Hydrothermarchaeota in Hydrothermal Sediment.</title>
        <authorList>
            <person name="Zhou Z."/>
            <person name="Liu Y."/>
            <person name="Xu W."/>
            <person name="Pan J."/>
            <person name="Luo Z.H."/>
            <person name="Li M."/>
        </authorList>
    </citation>
    <scope>NUCLEOTIDE SEQUENCE</scope>
    <source>
        <strain evidence="11">SpSt-997</strain>
    </source>
</reference>
<gene>
    <name evidence="11" type="ORF">ENY07_00520</name>
</gene>
<evidence type="ECO:0000256" key="1">
    <source>
        <dbReference type="ARBA" id="ARBA00001946"/>
    </source>
</evidence>
<dbReference type="GO" id="GO:0000049">
    <property type="term" value="F:tRNA binding"/>
    <property type="evidence" value="ECO:0007669"/>
    <property type="project" value="TreeGrafter"/>
</dbReference>
<keyword evidence="3" id="KW-0819">tRNA processing</keyword>
<dbReference type="GO" id="GO:0046872">
    <property type="term" value="F:metal ion binding"/>
    <property type="evidence" value="ECO:0007669"/>
    <property type="project" value="UniProtKB-KW"/>
</dbReference>
<dbReference type="PANTHER" id="PTHR46173">
    <property type="entry name" value="CCA TRNA NUCLEOTIDYLTRANSFERASE 1, MITOCHONDRIAL"/>
    <property type="match status" value="1"/>
</dbReference>
<feature type="domain" description="tRNA nucleotidyltransferase/poly(A) polymerase RNA and SrmB- binding" evidence="10">
    <location>
        <begin position="183"/>
        <end position="238"/>
    </location>
</feature>
<accession>A0A8J4H857</accession>
<feature type="domain" description="Poly A polymerase head" evidence="9">
    <location>
        <begin position="29"/>
        <end position="151"/>
    </location>
</feature>
<dbReference type="EMBL" id="DTQM01000009">
    <property type="protein sequence ID" value="HGC41702.1"/>
    <property type="molecule type" value="Genomic_DNA"/>
</dbReference>
<dbReference type="GO" id="GO:0008033">
    <property type="term" value="P:tRNA processing"/>
    <property type="evidence" value="ECO:0007669"/>
    <property type="project" value="UniProtKB-KW"/>
</dbReference>
<dbReference type="SUPFAM" id="SSF81891">
    <property type="entry name" value="Poly A polymerase C-terminal region-like"/>
    <property type="match status" value="1"/>
</dbReference>
<dbReference type="CDD" id="cd05398">
    <property type="entry name" value="NT_ClassII-CCAase"/>
    <property type="match status" value="1"/>
</dbReference>
<dbReference type="InterPro" id="IPR043519">
    <property type="entry name" value="NT_sf"/>
</dbReference>
<comment type="caution">
    <text evidence="11">The sequence shown here is derived from an EMBL/GenBank/DDBJ whole genome shotgun (WGS) entry which is preliminary data.</text>
</comment>
<evidence type="ECO:0000256" key="6">
    <source>
        <dbReference type="ARBA" id="ARBA00022741"/>
    </source>
</evidence>
<evidence type="ECO:0000256" key="4">
    <source>
        <dbReference type="ARBA" id="ARBA00022695"/>
    </source>
</evidence>
<evidence type="ECO:0000256" key="3">
    <source>
        <dbReference type="ARBA" id="ARBA00022694"/>
    </source>
</evidence>
<organism evidence="11">
    <name type="scientific">Acidicaldus sp</name>
    <dbReference type="NCBI Taxonomy" id="1872105"/>
    <lineage>
        <taxon>Bacteria</taxon>
        <taxon>Pseudomonadati</taxon>
        <taxon>Pseudomonadota</taxon>
        <taxon>Alphaproteobacteria</taxon>
        <taxon>Acetobacterales</taxon>
        <taxon>Acetobacteraceae</taxon>
        <taxon>Acidicaldus</taxon>
    </lineage>
</organism>
<keyword evidence="4" id="KW-0548">Nucleotidyltransferase</keyword>
<dbReference type="Gene3D" id="3.30.460.10">
    <property type="entry name" value="Beta Polymerase, domain 2"/>
    <property type="match status" value="1"/>
</dbReference>
<dbReference type="PANTHER" id="PTHR46173:SF1">
    <property type="entry name" value="CCA TRNA NUCLEOTIDYLTRANSFERASE 1, MITOCHONDRIAL"/>
    <property type="match status" value="1"/>
</dbReference>
<evidence type="ECO:0000256" key="7">
    <source>
        <dbReference type="ARBA" id="ARBA00022842"/>
    </source>
</evidence>
<name>A0A8J4H857_9PROT</name>
<evidence type="ECO:0000256" key="8">
    <source>
        <dbReference type="RuleBase" id="RU003953"/>
    </source>
</evidence>
<evidence type="ECO:0000256" key="5">
    <source>
        <dbReference type="ARBA" id="ARBA00022723"/>
    </source>
</evidence>
<keyword evidence="5" id="KW-0479">Metal-binding</keyword>
<keyword evidence="6" id="KW-0547">Nucleotide-binding</keyword>
<comment type="cofactor">
    <cofactor evidence="1">
        <name>Mg(2+)</name>
        <dbReference type="ChEBI" id="CHEBI:18420"/>
    </cofactor>
</comment>
<evidence type="ECO:0000259" key="9">
    <source>
        <dbReference type="Pfam" id="PF01743"/>
    </source>
</evidence>
<comment type="similarity">
    <text evidence="8">Belongs to the tRNA nucleotidyltransferase/poly(A) polymerase family.</text>
</comment>
<keyword evidence="2 8" id="KW-0808">Transferase</keyword>
<dbReference type="Pfam" id="PF01743">
    <property type="entry name" value="PolyA_pol"/>
    <property type="match status" value="1"/>
</dbReference>
<dbReference type="Pfam" id="PF12627">
    <property type="entry name" value="PolyA_pol_RNAbd"/>
    <property type="match status" value="1"/>
</dbReference>
<sequence>MSGPARRIAPPDFLATPEIAAVLAALPGARLVGGAVRDTLLGLPLGDIDLATPWPPQQVMAALERAGLPAIPTGLAHGTITTLAGPHHVEITTLRRDVATDGRHARVAFTDAWEEDAKRRDFTLNALSMTPDGAVFDTVGGLADLAAGRVRFVGDPGARLAEDYLRLLRFFRFQARFARTPPDAATRAALQAAIPGLARLSAERVWAELKRLLATPDPAPAIALMAELGVLAAIIPEGADPSRALPAESDPILRLAALLTGDPAHLADRLRLSRAERRRLIALRAPPPDPERLAAALAETPPDILAGRALLAGNPALAEAIRAHEIPQFPLSGEDALAAGIPEGPEIGKALAELRHWWQNTNCTANPTTCRAELSRYAASR</sequence>
<evidence type="ECO:0000259" key="10">
    <source>
        <dbReference type="Pfam" id="PF12627"/>
    </source>
</evidence>
<keyword evidence="7" id="KW-0460">Magnesium</keyword>